<evidence type="ECO:0000259" key="2">
    <source>
        <dbReference type="Pfam" id="PF01408"/>
    </source>
</evidence>
<comment type="similarity">
    <text evidence="1">Belongs to the Gfo/Idh/MocA family.</text>
</comment>
<dbReference type="SUPFAM" id="SSF51735">
    <property type="entry name" value="NAD(P)-binding Rossmann-fold domains"/>
    <property type="match status" value="1"/>
</dbReference>
<feature type="domain" description="Gfo/Idh/MocA-like oxidoreductase C-terminal" evidence="3">
    <location>
        <begin position="131"/>
        <end position="381"/>
    </location>
</feature>
<dbReference type="InterPro" id="IPR004104">
    <property type="entry name" value="Gfo/Idh/MocA-like_OxRdtase_C"/>
</dbReference>
<dbReference type="Gene3D" id="3.30.360.10">
    <property type="entry name" value="Dihydrodipicolinate Reductase, domain 2"/>
    <property type="match status" value="1"/>
</dbReference>
<dbReference type="AlphaFoldDB" id="A0A9X2FFV3"/>
<organism evidence="4 5">
    <name type="scientific">Ligilactobacillus ubinensis</name>
    <dbReference type="NCBI Taxonomy" id="2876789"/>
    <lineage>
        <taxon>Bacteria</taxon>
        <taxon>Bacillati</taxon>
        <taxon>Bacillota</taxon>
        <taxon>Bacilli</taxon>
        <taxon>Lactobacillales</taxon>
        <taxon>Lactobacillaceae</taxon>
        <taxon>Ligilactobacillus</taxon>
    </lineage>
</organism>
<dbReference type="EMBL" id="JAIULA010000001">
    <property type="protein sequence ID" value="MCP0885769.1"/>
    <property type="molecule type" value="Genomic_DNA"/>
</dbReference>
<dbReference type="SUPFAM" id="SSF55347">
    <property type="entry name" value="Glyceraldehyde-3-phosphate dehydrogenase-like, C-terminal domain"/>
    <property type="match status" value="1"/>
</dbReference>
<protein>
    <submittedName>
        <fullName evidence="4">Gfo/Idh/MocA family oxidoreductase</fullName>
    </submittedName>
</protein>
<dbReference type="GO" id="GO:0000166">
    <property type="term" value="F:nucleotide binding"/>
    <property type="evidence" value="ECO:0007669"/>
    <property type="project" value="InterPro"/>
</dbReference>
<gene>
    <name evidence="4" type="ORF">LB941_00290</name>
</gene>
<evidence type="ECO:0000313" key="5">
    <source>
        <dbReference type="Proteomes" id="UP001139006"/>
    </source>
</evidence>
<proteinExistence type="inferred from homology"/>
<dbReference type="PANTHER" id="PTHR43377:SF2">
    <property type="entry name" value="BINDING ROSSMANN FOLD OXIDOREDUCTASE, PUTATIVE (AFU_ORTHOLOGUE AFUA_4G00560)-RELATED"/>
    <property type="match status" value="1"/>
</dbReference>
<name>A0A9X2FFV3_9LACO</name>
<dbReference type="Pfam" id="PF01408">
    <property type="entry name" value="GFO_IDH_MocA"/>
    <property type="match status" value="1"/>
</dbReference>
<dbReference type="RefSeq" id="WP_253358443.1">
    <property type="nucleotide sequence ID" value="NZ_JAIULA010000001.1"/>
</dbReference>
<keyword evidence="5" id="KW-1185">Reference proteome</keyword>
<dbReference type="Gene3D" id="3.40.50.720">
    <property type="entry name" value="NAD(P)-binding Rossmann-like Domain"/>
    <property type="match status" value="1"/>
</dbReference>
<evidence type="ECO:0000259" key="3">
    <source>
        <dbReference type="Pfam" id="PF02894"/>
    </source>
</evidence>
<dbReference type="InterPro" id="IPR051450">
    <property type="entry name" value="Gfo/Idh/MocA_Oxidoreductases"/>
</dbReference>
<dbReference type="InterPro" id="IPR036291">
    <property type="entry name" value="NAD(P)-bd_dom_sf"/>
</dbReference>
<accession>A0A9X2FFV3</accession>
<comment type="caution">
    <text evidence="4">The sequence shown here is derived from an EMBL/GenBank/DDBJ whole genome shotgun (WGS) entry which is preliminary data.</text>
</comment>
<evidence type="ECO:0000313" key="4">
    <source>
        <dbReference type="EMBL" id="MCP0885769.1"/>
    </source>
</evidence>
<evidence type="ECO:0000256" key="1">
    <source>
        <dbReference type="ARBA" id="ARBA00010928"/>
    </source>
</evidence>
<reference evidence="4 5" key="1">
    <citation type="journal article" date="2023" name="Int. J. Syst. Evol. Microbiol.">
        <title>Ligilactobacillus ubinensis sp. nov., a novel species isolated from the wild ferment of a durian fruit (Durio zibethinus).</title>
        <authorList>
            <person name="Heng Y.C."/>
            <person name="Menon N."/>
            <person name="Chen B."/>
            <person name="Loo B.Z.L."/>
            <person name="Wong G.W.J."/>
            <person name="Lim A.C.H."/>
            <person name="Silvaraju S."/>
            <person name="Kittelmann S."/>
        </authorList>
    </citation>
    <scope>NUCLEOTIDE SEQUENCE [LARGE SCALE GENOMIC DNA]</scope>
    <source>
        <strain evidence="4 5">WILCCON 0076</strain>
    </source>
</reference>
<dbReference type="Proteomes" id="UP001139006">
    <property type="component" value="Unassembled WGS sequence"/>
</dbReference>
<feature type="domain" description="Gfo/Idh/MocA-like oxidoreductase N-terminal" evidence="2">
    <location>
        <begin position="3"/>
        <end position="119"/>
    </location>
</feature>
<sequence>MTIKFGIIGLGNRGFKYATSIIKSHKECTIEAVCDYKKNNFDKFPGISHTTNYHDIVNNPEIDAVFIATPDNTHREIILAAAQKKKHILCEKPLEITNDSLDDLCSKLKDYNNTVEIGYVLRYARSFNKVKEFLSQGIIGDVLMINIIDHIPYGGYAFFHDWHRTRKQATSILLQKATHSLDLANWYADSYPISVFAFGNLSTMGKAGALKKFGHEVPDTLHCSTCSISKECEESIANLKFEKNICWSDSWPDSCVFNNEIDIDDHQTVGVEYKNGVQLSYQLCLFDAYYKREFTIFGSKGELRFDDSSNEIRIYDRVRRDEFIYKNKHLELKMEAGDEEQLEDFIQSIKSGKQPLSNLTTSTIVAKLALAAQKSIDTHSIIKL</sequence>
<dbReference type="InterPro" id="IPR000683">
    <property type="entry name" value="Gfo/Idh/MocA-like_OxRdtase_N"/>
</dbReference>
<dbReference type="PANTHER" id="PTHR43377">
    <property type="entry name" value="BILIVERDIN REDUCTASE A"/>
    <property type="match status" value="1"/>
</dbReference>
<dbReference type="Pfam" id="PF02894">
    <property type="entry name" value="GFO_IDH_MocA_C"/>
    <property type="match status" value="1"/>
</dbReference>